<feature type="domain" description="Ysc84 actin-binding" evidence="2">
    <location>
        <begin position="15"/>
        <end position="67"/>
    </location>
</feature>
<dbReference type="AlphaFoldDB" id="A0AAJ0DE57"/>
<dbReference type="Pfam" id="PF04366">
    <property type="entry name" value="Ysc84"/>
    <property type="match status" value="1"/>
</dbReference>
<keyword evidence="4" id="KW-1185">Reference proteome</keyword>
<dbReference type="InterPro" id="IPR007461">
    <property type="entry name" value="Ysc84_actin-binding"/>
</dbReference>
<evidence type="ECO:0000259" key="2">
    <source>
        <dbReference type="Pfam" id="PF04366"/>
    </source>
</evidence>
<organism evidence="3 4">
    <name type="scientific">Extremus antarcticus</name>
    <dbReference type="NCBI Taxonomy" id="702011"/>
    <lineage>
        <taxon>Eukaryota</taxon>
        <taxon>Fungi</taxon>
        <taxon>Dikarya</taxon>
        <taxon>Ascomycota</taxon>
        <taxon>Pezizomycotina</taxon>
        <taxon>Dothideomycetes</taxon>
        <taxon>Dothideomycetidae</taxon>
        <taxon>Mycosphaerellales</taxon>
        <taxon>Extremaceae</taxon>
        <taxon>Extremus</taxon>
    </lineage>
</organism>
<dbReference type="EMBL" id="JAWDJX010000021">
    <property type="protein sequence ID" value="KAK3052288.1"/>
    <property type="molecule type" value="Genomic_DNA"/>
</dbReference>
<sequence length="98" mass="10498">MVASLEVRQEQSHWFEDASSKGVTLAESKDSNEQFYGAWGLSNKQILTGDLKPPSGPVSQLSEVLKAIESGNHESGKLPASGQNPGVYALEAPKRDGQ</sequence>
<protein>
    <recommendedName>
        <fullName evidence="2">Ysc84 actin-binding domain-containing protein</fullName>
    </recommendedName>
</protein>
<proteinExistence type="predicted"/>
<dbReference type="Proteomes" id="UP001271007">
    <property type="component" value="Unassembled WGS sequence"/>
</dbReference>
<feature type="region of interest" description="Disordered" evidence="1">
    <location>
        <begin position="70"/>
        <end position="98"/>
    </location>
</feature>
<accession>A0AAJ0DE57</accession>
<comment type="caution">
    <text evidence="3">The sequence shown here is derived from an EMBL/GenBank/DDBJ whole genome shotgun (WGS) entry which is preliminary data.</text>
</comment>
<reference evidence="3" key="1">
    <citation type="submission" date="2023-04" db="EMBL/GenBank/DDBJ databases">
        <title>Black Yeasts Isolated from many extreme environments.</title>
        <authorList>
            <person name="Coleine C."/>
            <person name="Stajich J.E."/>
            <person name="Selbmann L."/>
        </authorList>
    </citation>
    <scope>NUCLEOTIDE SEQUENCE</scope>
    <source>
        <strain evidence="3">CCFEE 5312</strain>
    </source>
</reference>
<evidence type="ECO:0000313" key="4">
    <source>
        <dbReference type="Proteomes" id="UP001271007"/>
    </source>
</evidence>
<evidence type="ECO:0000256" key="1">
    <source>
        <dbReference type="SAM" id="MobiDB-lite"/>
    </source>
</evidence>
<gene>
    <name evidence="3" type="ORF">LTR09_006498</name>
</gene>
<evidence type="ECO:0000313" key="3">
    <source>
        <dbReference type="EMBL" id="KAK3052288.1"/>
    </source>
</evidence>
<name>A0AAJ0DE57_9PEZI</name>